<dbReference type="Proteomes" id="UP001159428">
    <property type="component" value="Unassembled WGS sequence"/>
</dbReference>
<dbReference type="PANTHER" id="PTHR36498:SF1">
    <property type="entry name" value="TATA-BINDING PROTEIN-ASSOCIATED FACTOR 172"/>
    <property type="match status" value="1"/>
</dbReference>
<dbReference type="PANTHER" id="PTHR36498">
    <property type="entry name" value="TATA-BINDING PROTEIN-ASSOCIATED FACTOR 172"/>
    <property type="match status" value="1"/>
</dbReference>
<reference evidence="3 4" key="1">
    <citation type="submission" date="2022-05" db="EMBL/GenBank/DDBJ databases">
        <authorList>
            <consortium name="Genoscope - CEA"/>
            <person name="William W."/>
        </authorList>
    </citation>
    <scope>NUCLEOTIDE SEQUENCE [LARGE SCALE GENOMIC DNA]</scope>
</reference>
<evidence type="ECO:0000313" key="4">
    <source>
        <dbReference type="Proteomes" id="UP001159428"/>
    </source>
</evidence>
<accession>A0AAU9X647</accession>
<dbReference type="GO" id="GO:0003677">
    <property type="term" value="F:DNA binding"/>
    <property type="evidence" value="ECO:0007669"/>
    <property type="project" value="InterPro"/>
</dbReference>
<keyword evidence="4" id="KW-1185">Reference proteome</keyword>
<sequence>MPGFLGSEKQFQSLFGKPILQSRDVKSSSKEQEAGDELSLLGDDFVEKVENEVLGIFLGEFPKIALQIVPLTQEKNFFVLQVQLYEEFSKSQVKKGLEETVSHIDEENKNEKASKDNPHVFQVSIDFILTAIQRLFYLFNCEFDHGHQSALQYLRKLCNHPLLVLTANHPEYTKVMDQLNQQHVSIPDIQHAAKLVALKQLLMDCGIGVSSSSSGSSDLSSDPIVSQHRVLLFCQLKSMLDIVENDLLKKHMPTVTYLRLDGSTPAGSRHSLVQRFNNDPSIDILLLTTHVGGLGLNLTGADTVIFVEHDWNSMKDLQAMDRAHRIGQKKVVNVYRLITRGTLEEKIMGLQKFKLNIANTVISQDNSSLLTMDTGQLLDLFSVDQEKKREKPSAQQSNATGKTSLKTMIENLGELWDEEQYETEYNLDNFIGSLK</sequence>
<dbReference type="InterPro" id="IPR044972">
    <property type="entry name" value="Mot1"/>
</dbReference>
<dbReference type="AlphaFoldDB" id="A0AAU9X647"/>
<dbReference type="CDD" id="cd18793">
    <property type="entry name" value="SF2_C_SNF"/>
    <property type="match status" value="1"/>
</dbReference>
<dbReference type="GO" id="GO:0017025">
    <property type="term" value="F:TBP-class protein binding"/>
    <property type="evidence" value="ECO:0007669"/>
    <property type="project" value="InterPro"/>
</dbReference>
<protein>
    <recommendedName>
        <fullName evidence="2">Helicase C-terminal domain-containing protein</fullName>
    </recommendedName>
</protein>
<dbReference type="InterPro" id="IPR049730">
    <property type="entry name" value="SNF2/RAD54-like_C"/>
</dbReference>
<evidence type="ECO:0000313" key="3">
    <source>
        <dbReference type="EMBL" id="CAH3137706.1"/>
    </source>
</evidence>
<proteinExistence type="predicted"/>
<dbReference type="Pfam" id="PF00271">
    <property type="entry name" value="Helicase_C"/>
    <property type="match status" value="1"/>
</dbReference>
<gene>
    <name evidence="3" type="ORF">PMEA_00018241</name>
</gene>
<comment type="caution">
    <text evidence="3">The sequence shown here is derived from an EMBL/GenBank/DDBJ whole genome shotgun (WGS) entry which is preliminary data.</text>
</comment>
<dbReference type="SMART" id="SM00490">
    <property type="entry name" value="HELICc"/>
    <property type="match status" value="1"/>
</dbReference>
<dbReference type="Gene3D" id="3.40.50.300">
    <property type="entry name" value="P-loop containing nucleotide triphosphate hydrolases"/>
    <property type="match status" value="1"/>
</dbReference>
<evidence type="ECO:0000259" key="2">
    <source>
        <dbReference type="PROSITE" id="PS51194"/>
    </source>
</evidence>
<dbReference type="InterPro" id="IPR027417">
    <property type="entry name" value="P-loop_NTPase"/>
</dbReference>
<dbReference type="InterPro" id="IPR001650">
    <property type="entry name" value="Helicase_C-like"/>
</dbReference>
<evidence type="ECO:0000256" key="1">
    <source>
        <dbReference type="ARBA" id="ARBA00022801"/>
    </source>
</evidence>
<dbReference type="FunFam" id="3.40.50.300:FF:001793">
    <property type="entry name" value="TATA-binding protein-associated factor"/>
    <property type="match status" value="1"/>
</dbReference>
<dbReference type="GO" id="GO:0016887">
    <property type="term" value="F:ATP hydrolysis activity"/>
    <property type="evidence" value="ECO:0007669"/>
    <property type="project" value="InterPro"/>
</dbReference>
<dbReference type="EMBL" id="CALNXJ010000031">
    <property type="protein sequence ID" value="CAH3137706.1"/>
    <property type="molecule type" value="Genomic_DNA"/>
</dbReference>
<keyword evidence="1" id="KW-0378">Hydrolase</keyword>
<name>A0AAU9X647_9CNID</name>
<dbReference type="SUPFAM" id="SSF52540">
    <property type="entry name" value="P-loop containing nucleoside triphosphate hydrolases"/>
    <property type="match status" value="1"/>
</dbReference>
<dbReference type="PROSITE" id="PS51194">
    <property type="entry name" value="HELICASE_CTER"/>
    <property type="match status" value="1"/>
</dbReference>
<feature type="domain" description="Helicase C-terminal" evidence="2">
    <location>
        <begin position="220"/>
        <end position="373"/>
    </location>
</feature>
<organism evidence="3 4">
    <name type="scientific">Pocillopora meandrina</name>
    <dbReference type="NCBI Taxonomy" id="46732"/>
    <lineage>
        <taxon>Eukaryota</taxon>
        <taxon>Metazoa</taxon>
        <taxon>Cnidaria</taxon>
        <taxon>Anthozoa</taxon>
        <taxon>Hexacorallia</taxon>
        <taxon>Scleractinia</taxon>
        <taxon>Astrocoeniina</taxon>
        <taxon>Pocilloporidae</taxon>
        <taxon>Pocillopora</taxon>
    </lineage>
</organism>